<dbReference type="eggNOG" id="COG0438">
    <property type="taxonomic scope" value="Bacteria"/>
</dbReference>
<dbReference type="Pfam" id="PF13439">
    <property type="entry name" value="Glyco_transf_4"/>
    <property type="match status" value="1"/>
</dbReference>
<dbReference type="RefSeq" id="WP_035959119.1">
    <property type="nucleotide sequence ID" value="NZ_JROM01000003.1"/>
</dbReference>
<dbReference type="PANTHER" id="PTHR12526:SF636">
    <property type="entry name" value="BLL3647 PROTEIN"/>
    <property type="match status" value="1"/>
</dbReference>
<dbReference type="AlphaFoldDB" id="A0A0B0DFN1"/>
<sequence>MRSLVVTAWFPDAETPSRTPFIVEHCWALQDAGHDVAAVHVYIGRRSHATEQEVYQGIPVTRVWLDVTDPRSYAHLTRVLSAGLRGADVLHTMAFSAVLLSAPAWAARRLPWVHTEHWNGVVNPASVNPLWQRLAWLRHALRLPHAVTGVTAELCTEMARFSRPGATHVVPCVVENPNPAVEFPASPPLRLVGVGALIDRKRPVLALETVAELVRRDVDVHYTLVGKGPLMESLRKTARELGIENRVELTGAVPPAEIAQRLSDAHIFFLPSAQENFFTAVAEAIAAGRPAAVPLSGGFDDYCTPENSVLTHSWDVPVLADAVETARDRFREADPAAIAATVRARFSRAEIGAQFSRLYRAVARNASGRHVSR</sequence>
<evidence type="ECO:0000256" key="2">
    <source>
        <dbReference type="ARBA" id="ARBA00022679"/>
    </source>
</evidence>
<evidence type="ECO:0000313" key="5">
    <source>
        <dbReference type="EMBL" id="KHE75535.1"/>
    </source>
</evidence>
<dbReference type="GO" id="GO:0016757">
    <property type="term" value="F:glycosyltransferase activity"/>
    <property type="evidence" value="ECO:0007669"/>
    <property type="project" value="UniProtKB-KW"/>
</dbReference>
<dbReference type="Pfam" id="PF00534">
    <property type="entry name" value="Glycos_transf_1"/>
    <property type="match status" value="1"/>
</dbReference>
<evidence type="ECO:0000259" key="4">
    <source>
        <dbReference type="Pfam" id="PF13439"/>
    </source>
</evidence>
<evidence type="ECO:0000259" key="3">
    <source>
        <dbReference type="Pfam" id="PF00534"/>
    </source>
</evidence>
<dbReference type="InterPro" id="IPR028098">
    <property type="entry name" value="Glyco_trans_4-like_N"/>
</dbReference>
<dbReference type="SUPFAM" id="SSF53756">
    <property type="entry name" value="UDP-Glycosyltransferase/glycogen phosphorylase"/>
    <property type="match status" value="1"/>
</dbReference>
<keyword evidence="1" id="KW-0328">Glycosyltransferase</keyword>
<feature type="domain" description="Glycosyltransferase subfamily 4-like N-terminal" evidence="4">
    <location>
        <begin position="22"/>
        <end position="174"/>
    </location>
</feature>
<evidence type="ECO:0000313" key="6">
    <source>
        <dbReference type="Proteomes" id="UP000030664"/>
    </source>
</evidence>
<comment type="caution">
    <text evidence="5">The sequence shown here is derived from an EMBL/GenBank/DDBJ whole genome shotgun (WGS) entry which is preliminary data.</text>
</comment>
<protein>
    <submittedName>
        <fullName evidence="5">Glycosyltransferase</fullName>
    </submittedName>
</protein>
<dbReference type="PANTHER" id="PTHR12526">
    <property type="entry name" value="GLYCOSYLTRANSFERASE"/>
    <property type="match status" value="1"/>
</dbReference>
<evidence type="ECO:0000256" key="1">
    <source>
        <dbReference type="ARBA" id="ARBA00022676"/>
    </source>
</evidence>
<reference evidence="5 6" key="1">
    <citation type="submission" date="2014-09" db="EMBL/GenBank/DDBJ databases">
        <title>High-quality draft genome sequence of Kocuria marina SO9-6, an actinobacterium isolated from a copper mine.</title>
        <authorList>
            <person name="Castro D.B."/>
            <person name="Pereira L.B."/>
            <person name="Silva M.V."/>
            <person name="Silva B.P."/>
            <person name="Zanardi B.R."/>
            <person name="Carlos C."/>
            <person name="Belgini D.R."/>
            <person name="Limache E.G."/>
            <person name="Lacerda G.V."/>
            <person name="Nery M.B."/>
            <person name="Gomes M.B."/>
            <person name="Souza S."/>
            <person name="Silva T.M."/>
            <person name="Rodrigues V.D."/>
            <person name="Paulino L.C."/>
            <person name="Vicentini R."/>
            <person name="Ferraz L.F."/>
            <person name="Ottoboni L.M."/>
        </authorList>
    </citation>
    <scope>NUCLEOTIDE SEQUENCE [LARGE SCALE GENOMIC DNA]</scope>
    <source>
        <strain evidence="5 6">SO9-6</strain>
    </source>
</reference>
<keyword evidence="2 5" id="KW-0808">Transferase</keyword>
<organism evidence="5 6">
    <name type="scientific">Kocuria marina</name>
    <dbReference type="NCBI Taxonomy" id="223184"/>
    <lineage>
        <taxon>Bacteria</taxon>
        <taxon>Bacillati</taxon>
        <taxon>Actinomycetota</taxon>
        <taxon>Actinomycetes</taxon>
        <taxon>Micrococcales</taxon>
        <taxon>Micrococcaceae</taxon>
        <taxon>Kocuria</taxon>
    </lineage>
</organism>
<dbReference type="InterPro" id="IPR001296">
    <property type="entry name" value="Glyco_trans_1"/>
</dbReference>
<gene>
    <name evidence="5" type="ORF">AS25_00140</name>
</gene>
<feature type="domain" description="Glycosyl transferase family 1" evidence="3">
    <location>
        <begin position="190"/>
        <end position="324"/>
    </location>
</feature>
<proteinExistence type="predicted"/>
<dbReference type="Gene3D" id="3.40.50.2000">
    <property type="entry name" value="Glycogen Phosphorylase B"/>
    <property type="match status" value="2"/>
</dbReference>
<dbReference type="STRING" id="223184.AS25_00140"/>
<name>A0A0B0DFN1_9MICC</name>
<dbReference type="EMBL" id="JROM01000003">
    <property type="protein sequence ID" value="KHE75535.1"/>
    <property type="molecule type" value="Genomic_DNA"/>
</dbReference>
<dbReference type="Proteomes" id="UP000030664">
    <property type="component" value="Unassembled WGS sequence"/>
</dbReference>
<accession>A0A0B0DFN1</accession>